<dbReference type="FunFam" id="3.30.70.360:FF:000001">
    <property type="entry name" value="N-acetyldiaminopimelate deacetylase"/>
    <property type="match status" value="1"/>
</dbReference>
<dbReference type="Proteomes" id="UP000645966">
    <property type="component" value="Unassembled WGS sequence"/>
</dbReference>
<comment type="caution">
    <text evidence="3">The sequence shown here is derived from an EMBL/GenBank/DDBJ whole genome shotgun (WGS) entry which is preliminary data.</text>
</comment>
<dbReference type="GO" id="GO:0050118">
    <property type="term" value="F:N-acetyldiaminopimelate deacetylase activity"/>
    <property type="evidence" value="ECO:0007669"/>
    <property type="project" value="UniProtKB-ARBA"/>
</dbReference>
<keyword evidence="1" id="KW-0378">Hydrolase</keyword>
<dbReference type="InterPro" id="IPR017439">
    <property type="entry name" value="Amidohydrolase"/>
</dbReference>
<organism evidence="3 4">
    <name type="scientific">Corynebacterium meridianum</name>
    <dbReference type="NCBI Taxonomy" id="2765363"/>
    <lineage>
        <taxon>Bacteria</taxon>
        <taxon>Bacillati</taxon>
        <taxon>Actinomycetota</taxon>
        <taxon>Actinomycetes</taxon>
        <taxon>Mycobacteriales</taxon>
        <taxon>Corynebacteriaceae</taxon>
        <taxon>Corynebacterium</taxon>
    </lineage>
</organism>
<dbReference type="Gene3D" id="3.40.630.10">
    <property type="entry name" value="Zn peptidases"/>
    <property type="match status" value="1"/>
</dbReference>
<feature type="domain" description="Peptidase M20 dimerisation" evidence="2">
    <location>
        <begin position="214"/>
        <end position="308"/>
    </location>
</feature>
<proteinExistence type="predicted"/>
<protein>
    <submittedName>
        <fullName evidence="3">Amidohydrolase</fullName>
    </submittedName>
</protein>
<dbReference type="RefSeq" id="WP_198738224.1">
    <property type="nucleotide sequence ID" value="NZ_JAEIOS010000011.1"/>
</dbReference>
<dbReference type="NCBIfam" id="TIGR01891">
    <property type="entry name" value="amidohydrolases"/>
    <property type="match status" value="1"/>
</dbReference>
<dbReference type="PANTHER" id="PTHR11014">
    <property type="entry name" value="PEPTIDASE M20 FAMILY MEMBER"/>
    <property type="match status" value="1"/>
</dbReference>
<dbReference type="Pfam" id="PF01546">
    <property type="entry name" value="Peptidase_M20"/>
    <property type="match status" value="1"/>
</dbReference>
<evidence type="ECO:0000259" key="2">
    <source>
        <dbReference type="Pfam" id="PF07687"/>
    </source>
</evidence>
<accession>A0A934I8H9</accession>
<dbReference type="InterPro" id="IPR011650">
    <property type="entry name" value="Peptidase_M20_dimer"/>
</dbReference>
<evidence type="ECO:0000256" key="1">
    <source>
        <dbReference type="ARBA" id="ARBA00022801"/>
    </source>
</evidence>
<sequence>MAENTEIDFPTTTAAPTTVAALLEAHGSDLSWQRDFYREMHAHPELSGHEKETAGRIAAQLTRFDAEVTTHIGGYGIVAVFTNGEGPCVLMRADFDGLPVKEETGVEFASTDIHTQDNGYVSPVMHACGHDMHTTALLGACQILDEHRDAWRGTFIALFQPAEENSDGAIAMVNDGLMDIIPRPQVCLGQHIVPGPAGTVMSMPGAALAACDTITVTIHGRSAHGSMPHNSIDPTFIAAMVVVRLQGIVGREVSPEDFAVITVGTLSSGHSNNTIPDTATLVLNCRFYDNDVKHRVYRAIERVVRAECAASGCERDPEFVYSAHGDLTDNDPAVFRRVRATFDAVFGEDSVDARRWTASEDFCDIPNAFEVPYLFWTVGVTPREQWAAAEAAGRISRDIPTNHSGTFLPDYAPSVDASTRAAAAAVLSYLGR</sequence>
<dbReference type="AlphaFoldDB" id="A0A934I8H9"/>
<dbReference type="Gene3D" id="3.30.70.360">
    <property type="match status" value="1"/>
</dbReference>
<dbReference type="InterPro" id="IPR036264">
    <property type="entry name" value="Bact_exopeptidase_dim_dom"/>
</dbReference>
<evidence type="ECO:0000313" key="3">
    <source>
        <dbReference type="EMBL" id="MBI8989223.1"/>
    </source>
</evidence>
<dbReference type="GO" id="GO:0019877">
    <property type="term" value="P:diaminopimelate biosynthetic process"/>
    <property type="evidence" value="ECO:0007669"/>
    <property type="project" value="UniProtKB-ARBA"/>
</dbReference>
<evidence type="ECO:0000313" key="4">
    <source>
        <dbReference type="Proteomes" id="UP000645966"/>
    </source>
</evidence>
<reference evidence="3" key="1">
    <citation type="submission" date="2020-12" db="EMBL/GenBank/DDBJ databases">
        <title>Genome public.</title>
        <authorList>
            <person name="Sun Q."/>
        </authorList>
    </citation>
    <scope>NUCLEOTIDE SEQUENCE</scope>
    <source>
        <strain evidence="3">CCM 8863</strain>
    </source>
</reference>
<dbReference type="SUPFAM" id="SSF55031">
    <property type="entry name" value="Bacterial exopeptidase dimerisation domain"/>
    <property type="match status" value="1"/>
</dbReference>
<name>A0A934I8H9_9CORY</name>
<dbReference type="EMBL" id="JAEIOS010000011">
    <property type="protein sequence ID" value="MBI8989223.1"/>
    <property type="molecule type" value="Genomic_DNA"/>
</dbReference>
<dbReference type="Pfam" id="PF07687">
    <property type="entry name" value="M20_dimer"/>
    <property type="match status" value="1"/>
</dbReference>
<dbReference type="SUPFAM" id="SSF53187">
    <property type="entry name" value="Zn-dependent exopeptidases"/>
    <property type="match status" value="1"/>
</dbReference>
<keyword evidence="4" id="KW-1185">Reference proteome</keyword>
<dbReference type="PANTHER" id="PTHR11014:SF63">
    <property type="entry name" value="METALLOPEPTIDASE, PUTATIVE (AFU_ORTHOLOGUE AFUA_6G09600)-RELATED"/>
    <property type="match status" value="1"/>
</dbReference>
<gene>
    <name evidence="3" type="ORF">JDV75_05545</name>
</gene>
<dbReference type="InterPro" id="IPR002933">
    <property type="entry name" value="Peptidase_M20"/>
</dbReference>